<keyword evidence="4 5" id="KW-0472">Membrane</keyword>
<feature type="transmembrane region" description="Helical" evidence="5">
    <location>
        <begin position="60"/>
        <end position="81"/>
    </location>
</feature>
<evidence type="ECO:0000256" key="1">
    <source>
        <dbReference type="ARBA" id="ARBA00004141"/>
    </source>
</evidence>
<dbReference type="RefSeq" id="WP_204468931.1">
    <property type="nucleotide sequence ID" value="NZ_JAFBCV010000020.1"/>
</dbReference>
<sequence>MQYEIRETWLTLVNPSLKFLLIISSYLIVLFTHNPNTLFMLLVLAMVLVLFFSGHPYRFVLLYMTSFLLLFVSSASAMVFFGRGDTTWFHYGIVHITEESFYRGIHIGLRAAVFAMFGLLFVLTTKPVHLFYSFMQQLRLRPTLAYSFMAAIRVLPIMVQEFQTLRYAYQIRGLNTRKGLSKFYNQLQFFSIPLLAQAIRRAQRLALAMEAKQFTSCKKRTFFYKIGFSQNDIQFSLLLLAMIATSVYFGAEKWIFPVIDVRYLHS</sequence>
<organism evidence="6 7">
    <name type="scientific">Shouchella xiaoxiensis</name>
    <dbReference type="NCBI Taxonomy" id="766895"/>
    <lineage>
        <taxon>Bacteria</taxon>
        <taxon>Bacillati</taxon>
        <taxon>Bacillota</taxon>
        <taxon>Bacilli</taxon>
        <taxon>Bacillales</taxon>
        <taxon>Bacillaceae</taxon>
        <taxon>Shouchella</taxon>
    </lineage>
</organism>
<keyword evidence="7" id="KW-1185">Reference proteome</keyword>
<dbReference type="Proteomes" id="UP001179280">
    <property type="component" value="Unassembled WGS sequence"/>
</dbReference>
<evidence type="ECO:0000256" key="2">
    <source>
        <dbReference type="ARBA" id="ARBA00022692"/>
    </source>
</evidence>
<comment type="caution">
    <text evidence="6">The sequence shown here is derived from an EMBL/GenBank/DDBJ whole genome shotgun (WGS) entry which is preliminary data.</text>
</comment>
<evidence type="ECO:0000256" key="5">
    <source>
        <dbReference type="SAM" id="Phobius"/>
    </source>
</evidence>
<dbReference type="CDD" id="cd16914">
    <property type="entry name" value="EcfT"/>
    <property type="match status" value="1"/>
</dbReference>
<comment type="subcellular location">
    <subcellularLocation>
        <location evidence="1">Membrane</location>
        <topology evidence="1">Multi-pass membrane protein</topology>
    </subcellularLocation>
</comment>
<keyword evidence="3 5" id="KW-1133">Transmembrane helix</keyword>
<accession>A0ABS2T1Y8</accession>
<dbReference type="EMBL" id="JAFBCV010000020">
    <property type="protein sequence ID" value="MBM7841020.1"/>
    <property type="molecule type" value="Genomic_DNA"/>
</dbReference>
<feature type="transmembrane region" description="Helical" evidence="5">
    <location>
        <begin position="37"/>
        <end position="53"/>
    </location>
</feature>
<dbReference type="InterPro" id="IPR052770">
    <property type="entry name" value="Cobalt_transport_CbiQ"/>
</dbReference>
<dbReference type="PANTHER" id="PTHR43723:SF1">
    <property type="entry name" value="COBALT TRANSPORT PROTEIN CBIQ"/>
    <property type="match status" value="1"/>
</dbReference>
<evidence type="ECO:0000313" key="6">
    <source>
        <dbReference type="EMBL" id="MBM7841020.1"/>
    </source>
</evidence>
<dbReference type="Pfam" id="PF02361">
    <property type="entry name" value="CbiQ"/>
    <property type="match status" value="1"/>
</dbReference>
<evidence type="ECO:0000313" key="7">
    <source>
        <dbReference type="Proteomes" id="UP001179280"/>
    </source>
</evidence>
<dbReference type="InterPro" id="IPR003339">
    <property type="entry name" value="ABC/ECF_trnsptr_transmembrane"/>
</dbReference>
<reference evidence="6" key="1">
    <citation type="submission" date="2021-01" db="EMBL/GenBank/DDBJ databases">
        <title>Genomic Encyclopedia of Type Strains, Phase IV (KMG-IV): sequencing the most valuable type-strain genomes for metagenomic binning, comparative biology and taxonomic classification.</title>
        <authorList>
            <person name="Goeker M."/>
        </authorList>
    </citation>
    <scope>NUCLEOTIDE SEQUENCE</scope>
    <source>
        <strain evidence="6">DSM 21943</strain>
    </source>
</reference>
<keyword evidence="2 5" id="KW-0812">Transmembrane</keyword>
<evidence type="ECO:0000256" key="4">
    <source>
        <dbReference type="ARBA" id="ARBA00023136"/>
    </source>
</evidence>
<dbReference type="PANTHER" id="PTHR43723">
    <property type="entry name" value="COBALT TRANSPORT PROTEIN CBIQ"/>
    <property type="match status" value="1"/>
</dbReference>
<proteinExistence type="predicted"/>
<evidence type="ECO:0000256" key="3">
    <source>
        <dbReference type="ARBA" id="ARBA00022989"/>
    </source>
</evidence>
<gene>
    <name evidence="6" type="ORF">JOC54_004319</name>
</gene>
<name>A0ABS2T1Y8_9BACI</name>
<feature type="transmembrane region" description="Helical" evidence="5">
    <location>
        <begin position="12"/>
        <end position="31"/>
    </location>
</feature>
<feature type="transmembrane region" description="Helical" evidence="5">
    <location>
        <begin position="101"/>
        <end position="123"/>
    </location>
</feature>
<protein>
    <submittedName>
        <fullName evidence="6">Energy-coupling factor transport system permease protein</fullName>
    </submittedName>
</protein>
<feature type="transmembrane region" description="Helical" evidence="5">
    <location>
        <begin position="233"/>
        <end position="251"/>
    </location>
</feature>